<dbReference type="Proteomes" id="UP000002866">
    <property type="component" value="Chromosome 7"/>
</dbReference>
<keyword evidence="3 5" id="KW-1133">Transmembrane helix</keyword>
<evidence type="ECO:0000313" key="6">
    <source>
        <dbReference type="EMBL" id="CCH62297.1"/>
    </source>
</evidence>
<dbReference type="GeneID" id="14497429"/>
<dbReference type="GO" id="GO:0005743">
    <property type="term" value="C:mitochondrial inner membrane"/>
    <property type="evidence" value="ECO:0007669"/>
    <property type="project" value="EnsemblFungi"/>
</dbReference>
<dbReference type="KEGG" id="tbl:TBLA_0G03630"/>
<dbReference type="GO" id="GO:0033617">
    <property type="term" value="P:mitochondrial respiratory chain complex IV assembly"/>
    <property type="evidence" value="ECO:0007669"/>
    <property type="project" value="EnsemblFungi"/>
</dbReference>
<reference evidence="6 7" key="1">
    <citation type="journal article" date="2011" name="Proc. Natl. Acad. Sci. U.S.A.">
        <title>Evolutionary erosion of yeast sex chromosomes by mating-type switching accidents.</title>
        <authorList>
            <person name="Gordon J.L."/>
            <person name="Armisen D."/>
            <person name="Proux-Wera E."/>
            <person name="Oheigeartaigh S.S."/>
            <person name="Byrne K.P."/>
            <person name="Wolfe K.H."/>
        </authorList>
    </citation>
    <scope>NUCLEOTIDE SEQUENCE [LARGE SCALE GENOMIC DNA]</scope>
    <source>
        <strain evidence="7">ATCC 34711 / CBS 6284 / DSM 70876 / NBRC 10599 / NRRL Y-10934 / UCD 77-7</strain>
    </source>
</reference>
<name>I2H7E5_HENB6</name>
<proteinExistence type="predicted"/>
<dbReference type="EMBL" id="HE806322">
    <property type="protein sequence ID" value="CCH62297.1"/>
    <property type="molecule type" value="Genomic_DNA"/>
</dbReference>
<evidence type="ECO:0000313" key="7">
    <source>
        <dbReference type="Proteomes" id="UP000002866"/>
    </source>
</evidence>
<gene>
    <name evidence="6" type="primary">TBLA0G03630</name>
    <name evidence="6" type="ORF">TBLA_0G03630</name>
</gene>
<dbReference type="OMA" id="YAWYTRV"/>
<sequence length="68" mass="7551">MARYAWYTRVTDALHRLTILTLLGGGLYLGSGVVYTIYMNTKSLNDKQSKLISNAPGAGDDQDKKQEQ</sequence>
<evidence type="ECO:0000256" key="3">
    <source>
        <dbReference type="ARBA" id="ARBA00022989"/>
    </source>
</evidence>
<accession>I2H7E5</accession>
<evidence type="ECO:0000256" key="5">
    <source>
        <dbReference type="SAM" id="Phobius"/>
    </source>
</evidence>
<comment type="subcellular location">
    <subcellularLocation>
        <location evidence="1">Membrane</location>
        <topology evidence="1">Single-pass membrane protein</topology>
    </subcellularLocation>
</comment>
<dbReference type="OrthoDB" id="4083952at2759"/>
<dbReference type="InParanoid" id="I2H7E5"/>
<dbReference type="STRING" id="1071380.I2H7E5"/>
<dbReference type="RefSeq" id="XP_004181816.1">
    <property type="nucleotide sequence ID" value="XM_004181768.1"/>
</dbReference>
<evidence type="ECO:0000256" key="2">
    <source>
        <dbReference type="ARBA" id="ARBA00022692"/>
    </source>
</evidence>
<evidence type="ECO:0000256" key="4">
    <source>
        <dbReference type="ARBA" id="ARBA00023136"/>
    </source>
</evidence>
<dbReference type="HOGENOM" id="CLU_2795681_0_0_1"/>
<dbReference type="Pfam" id="PF14880">
    <property type="entry name" value="COX14"/>
    <property type="match status" value="1"/>
</dbReference>
<organism evidence="6 7">
    <name type="scientific">Henningerozyma blattae (strain ATCC 34711 / CBS 6284 / DSM 70876 / NBRC 10599 / NRRL Y-10934 / UCD 77-7)</name>
    <name type="common">Yeast</name>
    <name type="synonym">Tetrapisispora blattae</name>
    <dbReference type="NCBI Taxonomy" id="1071380"/>
    <lineage>
        <taxon>Eukaryota</taxon>
        <taxon>Fungi</taxon>
        <taxon>Dikarya</taxon>
        <taxon>Ascomycota</taxon>
        <taxon>Saccharomycotina</taxon>
        <taxon>Saccharomycetes</taxon>
        <taxon>Saccharomycetales</taxon>
        <taxon>Saccharomycetaceae</taxon>
        <taxon>Henningerozyma</taxon>
    </lineage>
</organism>
<dbReference type="GO" id="GO:0005759">
    <property type="term" value="C:mitochondrial matrix"/>
    <property type="evidence" value="ECO:0007669"/>
    <property type="project" value="EnsemblFungi"/>
</dbReference>
<dbReference type="FunCoup" id="I2H7E5">
    <property type="interactions" value="44"/>
</dbReference>
<protein>
    <submittedName>
        <fullName evidence="6">Uncharacterized protein</fullName>
    </submittedName>
</protein>
<evidence type="ECO:0000256" key="1">
    <source>
        <dbReference type="ARBA" id="ARBA00004167"/>
    </source>
</evidence>
<keyword evidence="2 5" id="KW-0812">Transmembrane</keyword>
<dbReference type="InterPro" id="IPR029208">
    <property type="entry name" value="COX14"/>
</dbReference>
<keyword evidence="7" id="KW-1185">Reference proteome</keyword>
<dbReference type="GO" id="GO:0070130">
    <property type="term" value="P:negative regulation of mitochondrial translation"/>
    <property type="evidence" value="ECO:0007669"/>
    <property type="project" value="EnsemblFungi"/>
</dbReference>
<feature type="transmembrane region" description="Helical" evidence="5">
    <location>
        <begin position="17"/>
        <end position="38"/>
    </location>
</feature>
<keyword evidence="4 5" id="KW-0472">Membrane</keyword>
<dbReference type="AlphaFoldDB" id="I2H7E5"/>
<dbReference type="eggNOG" id="ENOG502S780">
    <property type="taxonomic scope" value="Eukaryota"/>
</dbReference>